<dbReference type="GO" id="GO:0005576">
    <property type="term" value="C:extracellular region"/>
    <property type="evidence" value="ECO:0007669"/>
    <property type="project" value="UniProtKB-SubCell"/>
</dbReference>
<keyword evidence="5" id="KW-1199">Hemostasis impairing toxin</keyword>
<dbReference type="SUPFAM" id="SSF50814">
    <property type="entry name" value="Lipocalins"/>
    <property type="match status" value="1"/>
</dbReference>
<reference evidence="8" key="1">
    <citation type="journal article" date="2010" name="Infect. Genet. Evol.">
        <title>A repertoire of the dominant transcripts from the salivary glands of the blood-sucking bug, Triatoma dimidiata, a vector of Chagas disease.</title>
        <authorList>
            <person name="Kato H."/>
            <person name="Jochim R.C."/>
            <person name="Gomez E.A."/>
            <person name="Sakoda R."/>
            <person name="Iwata H."/>
            <person name="Valenzuela J.G."/>
            <person name="Hashiguchi Y."/>
        </authorList>
    </citation>
    <scope>NUCLEOTIDE SEQUENCE</scope>
    <source>
        <tissue evidence="8">Salivary gland</tissue>
    </source>
</reference>
<dbReference type="InterPro" id="IPR005657">
    <property type="entry name" value="Triabi/Procalin"/>
</dbReference>
<evidence type="ECO:0000256" key="4">
    <source>
        <dbReference type="ARBA" id="ARBA00022729"/>
    </source>
</evidence>
<comment type="subcellular location">
    <subcellularLocation>
        <location evidence="1">Secreted</location>
    </subcellularLocation>
</comment>
<dbReference type="CDD" id="cd19423">
    <property type="entry name" value="lipocalin_LTBP1-like"/>
    <property type="match status" value="1"/>
</dbReference>
<accession>D1MWD8</accession>
<proteinExistence type="evidence at transcript level"/>
<dbReference type="GO" id="GO:0030682">
    <property type="term" value="P:symbiont-mediated perturbation of host defenses"/>
    <property type="evidence" value="ECO:0007669"/>
    <property type="project" value="InterPro"/>
</dbReference>
<dbReference type="AlphaFoldDB" id="D1MWD8"/>
<dbReference type="GO" id="GO:0090729">
    <property type="term" value="F:toxin activity"/>
    <property type="evidence" value="ECO:0007669"/>
    <property type="project" value="UniProtKB-KW"/>
</dbReference>
<sequence length="203" mass="23377">MNTIIALTFIGILTYAFAEEPCDKTECKHEPMANFNPTKYLQMTPLYSTHAKYSSNITVCRVFTSITISCDAVNINIHGYYNKSGNIYDYEMFCNTTETSFDKAEYLADCKIVKDAQFEDGRIPEPFKLYMSVIDTDYENYAILYLCINDEYGLEDNFEVLQKNPGTSNEAVSTALKNNEMDLEKFFPRDYTYCQSGNKDEEQ</sequence>
<dbReference type="InterPro" id="IPR012674">
    <property type="entry name" value="Calycin"/>
</dbReference>
<evidence type="ECO:0000256" key="2">
    <source>
        <dbReference type="ARBA" id="ARBA00022525"/>
    </source>
</evidence>
<keyword evidence="4 7" id="KW-0732">Signal</keyword>
<evidence type="ECO:0000256" key="6">
    <source>
        <dbReference type="ARBA" id="ARBA00034121"/>
    </source>
</evidence>
<evidence type="ECO:0000256" key="7">
    <source>
        <dbReference type="SAM" id="SignalP"/>
    </source>
</evidence>
<keyword evidence="2" id="KW-0964">Secreted</keyword>
<organism evidence="8">
    <name type="scientific">Triatoma dimidiata</name>
    <name type="common">Kissing bug</name>
    <name type="synonym">Meccus dimidiatus</name>
    <dbReference type="NCBI Taxonomy" id="72491"/>
    <lineage>
        <taxon>Eukaryota</taxon>
        <taxon>Metazoa</taxon>
        <taxon>Ecdysozoa</taxon>
        <taxon>Arthropoda</taxon>
        <taxon>Hexapoda</taxon>
        <taxon>Insecta</taxon>
        <taxon>Pterygota</taxon>
        <taxon>Neoptera</taxon>
        <taxon>Paraneoptera</taxon>
        <taxon>Hemiptera</taxon>
        <taxon>Heteroptera</taxon>
        <taxon>Panheteroptera</taxon>
        <taxon>Cimicomorpha</taxon>
        <taxon>Reduviidae</taxon>
        <taxon>Triatominae</taxon>
        <taxon>Triatoma</taxon>
    </lineage>
</organism>
<evidence type="ECO:0000256" key="3">
    <source>
        <dbReference type="ARBA" id="ARBA00022656"/>
    </source>
</evidence>
<name>D1MWD8_TRIDM</name>
<feature type="chain" id="PRO_5003024336" description="Triabin" evidence="7">
    <location>
        <begin position="19"/>
        <end position="203"/>
    </location>
</feature>
<evidence type="ECO:0000256" key="5">
    <source>
        <dbReference type="ARBA" id="ARBA00023240"/>
    </source>
</evidence>
<protein>
    <recommendedName>
        <fullName evidence="9">Triabin</fullName>
    </recommendedName>
</protein>
<keyword evidence="3" id="KW-0800">Toxin</keyword>
<evidence type="ECO:0008006" key="9">
    <source>
        <dbReference type="Google" id="ProtNLM"/>
    </source>
</evidence>
<feature type="signal peptide" evidence="7">
    <location>
        <begin position="1"/>
        <end position="18"/>
    </location>
</feature>
<comment type="similarity">
    <text evidence="6">Belongs to the calycin superfamily. Triabin family.</text>
</comment>
<dbReference type="Pfam" id="PF03973">
    <property type="entry name" value="Triabin"/>
    <property type="match status" value="1"/>
</dbReference>
<evidence type="ECO:0000256" key="1">
    <source>
        <dbReference type="ARBA" id="ARBA00004613"/>
    </source>
</evidence>
<dbReference type="Gene3D" id="2.40.128.20">
    <property type="match status" value="1"/>
</dbReference>
<evidence type="ECO:0000313" key="8">
    <source>
        <dbReference type="EMBL" id="BAI50839.1"/>
    </source>
</evidence>
<dbReference type="EMBL" id="AB470389">
    <property type="protein sequence ID" value="BAI50839.1"/>
    <property type="molecule type" value="mRNA"/>
</dbReference>